<keyword evidence="6 9" id="KW-0812">Transmembrane</keyword>
<feature type="transmembrane region" description="Helical" evidence="9">
    <location>
        <begin position="356"/>
        <end position="378"/>
    </location>
</feature>
<protein>
    <submittedName>
        <fullName evidence="10">PTS system galactitol-specific IIC component</fullName>
    </submittedName>
</protein>
<dbReference type="PANTHER" id="PTHR37324:SF2">
    <property type="entry name" value="PTS SYSTEM GALACTITOL-SPECIFIC EIIC COMPONENT"/>
    <property type="match status" value="1"/>
</dbReference>
<evidence type="ECO:0000256" key="8">
    <source>
        <dbReference type="ARBA" id="ARBA00023136"/>
    </source>
</evidence>
<dbReference type="OrthoDB" id="166807at2"/>
<keyword evidence="5" id="KW-0598">Phosphotransferase system</keyword>
<dbReference type="Proteomes" id="UP000256388">
    <property type="component" value="Unassembled WGS sequence"/>
</dbReference>
<sequence>MDLGFVNAILDPVMNAGPLFMIFIVFTVIGLVVRLGFMKAVRNGLMIAVGFNGVYIVVDYFLGAVAPAAEALATRFGGVFTYTDIGWAAFASFAWSSPWAYVVVLLSLGVNLVMIFTSMTDTLNLNIWDFWEAIIACLIVYGLTNNIIAGLVFATFLAWFNLMMSDFNAQRGYCSDLGFEGLSFYQGTNVVWGAFGHYLGKLLDKTGLEAKITPDYIQEKFGVIGEPAVLGGVIGLLMGIGAGYFWVDIVMLMIALATSLVLIPMMSGIVMQALVPVSEAAAGFMKNSASGKQIYIGVDPAIAVGNTTVLATTVLMVPILLVMAFVIPGSVNHPLADLPSLLFFWVFVVAPNKFDLIRTLITTTLMGVYGTIAAMLGVAKWSTMVAVATGGVTVAEGTGVTSWFNHLCPEMLVAGLLGENYGKIGMPGLIAFCAIVTVITIVFRLRYLKNTKAAVAA</sequence>
<feature type="transmembrane region" description="Helical" evidence="9">
    <location>
        <begin position="254"/>
        <end position="275"/>
    </location>
</feature>
<evidence type="ECO:0000256" key="1">
    <source>
        <dbReference type="ARBA" id="ARBA00004651"/>
    </source>
</evidence>
<evidence type="ECO:0000256" key="3">
    <source>
        <dbReference type="ARBA" id="ARBA00022475"/>
    </source>
</evidence>
<feature type="transmembrane region" description="Helical" evidence="9">
    <location>
        <begin position="424"/>
        <end position="443"/>
    </location>
</feature>
<feature type="transmembrane region" description="Helical" evidence="9">
    <location>
        <begin position="385"/>
        <end position="404"/>
    </location>
</feature>
<comment type="subcellular location">
    <subcellularLocation>
        <location evidence="1">Cell membrane</location>
        <topology evidence="1">Multi-pass membrane protein</topology>
    </subcellularLocation>
</comment>
<keyword evidence="3" id="KW-1003">Cell membrane</keyword>
<evidence type="ECO:0000256" key="5">
    <source>
        <dbReference type="ARBA" id="ARBA00022683"/>
    </source>
</evidence>
<keyword evidence="11" id="KW-1185">Reference proteome</keyword>
<name>A0A347ZQD3_9CHLR</name>
<evidence type="ECO:0000313" key="11">
    <source>
        <dbReference type="Proteomes" id="UP000256388"/>
    </source>
</evidence>
<dbReference type="InterPro" id="IPR013853">
    <property type="entry name" value="EIIC-GAT"/>
</dbReference>
<evidence type="ECO:0000256" key="9">
    <source>
        <dbReference type="SAM" id="Phobius"/>
    </source>
</evidence>
<dbReference type="Pfam" id="PF03611">
    <property type="entry name" value="EIIC-GAT"/>
    <property type="match status" value="1"/>
</dbReference>
<dbReference type="EMBL" id="QUMS01000004">
    <property type="protein sequence ID" value="REG06156.1"/>
    <property type="molecule type" value="Genomic_DNA"/>
</dbReference>
<dbReference type="InterPro" id="IPR004703">
    <property type="entry name" value="PTS_sugar-sp_permease"/>
</dbReference>
<feature type="transmembrane region" description="Helical" evidence="9">
    <location>
        <begin position="309"/>
        <end position="327"/>
    </location>
</feature>
<feature type="transmembrane region" description="Helical" evidence="9">
    <location>
        <begin position="334"/>
        <end position="350"/>
    </location>
</feature>
<keyword evidence="7 9" id="KW-1133">Transmembrane helix</keyword>
<keyword evidence="4" id="KW-0762">Sugar transport</keyword>
<organism evidence="10 11">
    <name type="scientific">Pelolinea submarina</name>
    <dbReference type="NCBI Taxonomy" id="913107"/>
    <lineage>
        <taxon>Bacteria</taxon>
        <taxon>Bacillati</taxon>
        <taxon>Chloroflexota</taxon>
        <taxon>Anaerolineae</taxon>
        <taxon>Anaerolineales</taxon>
        <taxon>Anaerolineaceae</taxon>
        <taxon>Pelolinea</taxon>
    </lineage>
</organism>
<feature type="transmembrane region" description="Helical" evidence="9">
    <location>
        <begin position="228"/>
        <end position="247"/>
    </location>
</feature>
<dbReference type="RefSeq" id="WP_116225856.1">
    <property type="nucleotide sequence ID" value="NZ_AP018437.1"/>
</dbReference>
<dbReference type="PANTHER" id="PTHR37324">
    <property type="entry name" value="PTS SYSTEM GALACTITOL-SPECIFIC EIIC COMPONENT"/>
    <property type="match status" value="1"/>
</dbReference>
<evidence type="ECO:0000256" key="6">
    <source>
        <dbReference type="ARBA" id="ARBA00022692"/>
    </source>
</evidence>
<proteinExistence type="predicted"/>
<accession>A0A347ZQD3</accession>
<feature type="transmembrane region" description="Helical" evidence="9">
    <location>
        <begin position="130"/>
        <end position="160"/>
    </location>
</feature>
<evidence type="ECO:0000256" key="2">
    <source>
        <dbReference type="ARBA" id="ARBA00022448"/>
    </source>
</evidence>
<feature type="transmembrane region" description="Helical" evidence="9">
    <location>
        <begin position="99"/>
        <end position="118"/>
    </location>
</feature>
<evidence type="ECO:0000256" key="7">
    <source>
        <dbReference type="ARBA" id="ARBA00022989"/>
    </source>
</evidence>
<evidence type="ECO:0000256" key="4">
    <source>
        <dbReference type="ARBA" id="ARBA00022597"/>
    </source>
</evidence>
<comment type="caution">
    <text evidence="10">The sequence shown here is derived from an EMBL/GenBank/DDBJ whole genome shotgun (WGS) entry which is preliminary data.</text>
</comment>
<dbReference type="GO" id="GO:0005886">
    <property type="term" value="C:plasma membrane"/>
    <property type="evidence" value="ECO:0007669"/>
    <property type="project" value="UniProtKB-SubCell"/>
</dbReference>
<gene>
    <name evidence="10" type="ORF">DFR64_2588</name>
</gene>
<keyword evidence="8 9" id="KW-0472">Membrane</keyword>
<reference evidence="10 11" key="1">
    <citation type="submission" date="2018-08" db="EMBL/GenBank/DDBJ databases">
        <title>Genomic Encyclopedia of Type Strains, Phase IV (KMG-IV): sequencing the most valuable type-strain genomes for metagenomic binning, comparative biology and taxonomic classification.</title>
        <authorList>
            <person name="Goeker M."/>
        </authorList>
    </citation>
    <scope>NUCLEOTIDE SEQUENCE [LARGE SCALE GENOMIC DNA]</scope>
    <source>
        <strain evidence="10 11">DSM 23923</strain>
    </source>
</reference>
<dbReference type="AlphaFoldDB" id="A0A347ZQD3"/>
<evidence type="ECO:0000313" key="10">
    <source>
        <dbReference type="EMBL" id="REG06156.1"/>
    </source>
</evidence>
<dbReference type="GO" id="GO:0015577">
    <property type="term" value="F:galactitol transmembrane transporter activity"/>
    <property type="evidence" value="ECO:0007669"/>
    <property type="project" value="InterPro"/>
</dbReference>
<feature type="transmembrane region" description="Helical" evidence="9">
    <location>
        <begin position="20"/>
        <end position="37"/>
    </location>
</feature>
<feature type="transmembrane region" description="Helical" evidence="9">
    <location>
        <begin position="44"/>
        <end position="66"/>
    </location>
</feature>
<keyword evidence="2" id="KW-0813">Transport</keyword>
<dbReference type="GO" id="GO:0009401">
    <property type="term" value="P:phosphoenolpyruvate-dependent sugar phosphotransferase system"/>
    <property type="evidence" value="ECO:0007669"/>
    <property type="project" value="UniProtKB-KW"/>
</dbReference>